<protein>
    <submittedName>
        <fullName evidence="1">Uncharacterized protein</fullName>
    </submittedName>
</protein>
<accession>A0A2N5MZK9</accession>
<dbReference type="AlphaFoldDB" id="A0A2N5MZK9"/>
<organism evidence="1 2">
    <name type="scientific">Paenibacillus pasadenensis</name>
    <dbReference type="NCBI Taxonomy" id="217090"/>
    <lineage>
        <taxon>Bacteria</taxon>
        <taxon>Bacillati</taxon>
        <taxon>Bacillota</taxon>
        <taxon>Bacilli</taxon>
        <taxon>Bacillales</taxon>
        <taxon>Paenibacillaceae</taxon>
        <taxon>Paenibacillus</taxon>
    </lineage>
</organism>
<dbReference type="SUPFAM" id="SSF52540">
    <property type="entry name" value="P-loop containing nucleoside triphosphate hydrolases"/>
    <property type="match status" value="1"/>
</dbReference>
<dbReference type="EMBL" id="NFEZ01000005">
    <property type="protein sequence ID" value="PLT43524.1"/>
    <property type="molecule type" value="Genomic_DNA"/>
</dbReference>
<comment type="caution">
    <text evidence="1">The sequence shown here is derived from an EMBL/GenBank/DDBJ whole genome shotgun (WGS) entry which is preliminary data.</text>
</comment>
<dbReference type="Gene3D" id="3.40.50.300">
    <property type="entry name" value="P-loop containing nucleotide triphosphate hydrolases"/>
    <property type="match status" value="1"/>
</dbReference>
<gene>
    <name evidence="1" type="ORF">B8V81_5064</name>
</gene>
<dbReference type="InterPro" id="IPR027417">
    <property type="entry name" value="P-loop_NTPase"/>
</dbReference>
<evidence type="ECO:0000313" key="1">
    <source>
        <dbReference type="EMBL" id="PLT43524.1"/>
    </source>
</evidence>
<keyword evidence="2" id="KW-1185">Reference proteome</keyword>
<sequence>MDHLKFRLFNDILDSEEFKKAAYKGKYDNLFFVQGPSIISDLRYYQPRHVETIVRLAAADYDIILIDAGSNVERGLCIGALRSSPYRYAVTTQQAHVKDRFLRLADQIFLPMQIDRDTMQLIVNKHVPSNIRDKQIEEVYGAKILAEIPHLDFKGWQAEVETKTLLGQEPRYDAAVAAIAKTITERQEIPLEAESMGIRAKLGRWMR</sequence>
<evidence type="ECO:0000313" key="2">
    <source>
        <dbReference type="Proteomes" id="UP000234789"/>
    </source>
</evidence>
<name>A0A2N5MZK9_9BACL</name>
<dbReference type="Proteomes" id="UP000234789">
    <property type="component" value="Unassembled WGS sequence"/>
</dbReference>
<proteinExistence type="predicted"/>
<reference evidence="1 2" key="1">
    <citation type="submission" date="2017-05" db="EMBL/GenBank/DDBJ databases">
        <title>Functional genome analysis of Paenibacillus pasadenensis strain R16: insights on endophytic life style and antifungal activity.</title>
        <authorList>
            <person name="Passera A."/>
            <person name="Marcolungo L."/>
            <person name="Casati P."/>
            <person name="Brasca M."/>
            <person name="Quaglino F."/>
            <person name="Delledonne M."/>
        </authorList>
    </citation>
    <scope>NUCLEOTIDE SEQUENCE [LARGE SCALE GENOMIC DNA]</scope>
    <source>
        <strain evidence="1 2">R16</strain>
    </source>
</reference>